<evidence type="ECO:0000256" key="2">
    <source>
        <dbReference type="ARBA" id="ARBA00012438"/>
    </source>
</evidence>
<feature type="transmembrane region" description="Helical" evidence="10">
    <location>
        <begin position="103"/>
        <end position="121"/>
    </location>
</feature>
<reference evidence="14" key="2">
    <citation type="submission" date="2020-09" db="EMBL/GenBank/DDBJ databases">
        <authorList>
            <person name="Sun Q."/>
            <person name="Zhou Y."/>
        </authorList>
    </citation>
    <scope>NUCLEOTIDE SEQUENCE</scope>
    <source>
        <strain evidence="14">CGMCC 1.15085</strain>
    </source>
</reference>
<dbReference type="InterPro" id="IPR036890">
    <property type="entry name" value="HATPase_C_sf"/>
</dbReference>
<evidence type="ECO:0000256" key="5">
    <source>
        <dbReference type="ARBA" id="ARBA00022741"/>
    </source>
</evidence>
<dbReference type="AlphaFoldDB" id="A0A916WT31"/>
<accession>A0A916WT31</accession>
<keyword evidence="15" id="KW-1185">Reference proteome</keyword>
<dbReference type="Pfam" id="PF23539">
    <property type="entry name" value="DUF7134"/>
    <property type="match status" value="1"/>
</dbReference>
<dbReference type="GO" id="GO:0016020">
    <property type="term" value="C:membrane"/>
    <property type="evidence" value="ECO:0007669"/>
    <property type="project" value="InterPro"/>
</dbReference>
<dbReference type="Gene3D" id="3.30.565.10">
    <property type="entry name" value="Histidine kinase-like ATPase, C-terminal domain"/>
    <property type="match status" value="1"/>
</dbReference>
<dbReference type="SUPFAM" id="SSF55874">
    <property type="entry name" value="ATPase domain of HSP90 chaperone/DNA topoisomerase II/histidine kinase"/>
    <property type="match status" value="1"/>
</dbReference>
<feature type="domain" description="DUF7134" evidence="13">
    <location>
        <begin position="6"/>
        <end position="139"/>
    </location>
</feature>
<protein>
    <recommendedName>
        <fullName evidence="2">histidine kinase</fullName>
        <ecNumber evidence="2">2.7.13.3</ecNumber>
    </recommendedName>
</protein>
<evidence type="ECO:0000256" key="8">
    <source>
        <dbReference type="ARBA" id="ARBA00023012"/>
    </source>
</evidence>
<gene>
    <name evidence="14" type="ORF">GCM10011492_23520</name>
</gene>
<dbReference type="GO" id="GO:0046983">
    <property type="term" value="F:protein dimerization activity"/>
    <property type="evidence" value="ECO:0007669"/>
    <property type="project" value="InterPro"/>
</dbReference>
<comment type="catalytic activity">
    <reaction evidence="1">
        <text>ATP + protein L-histidine = ADP + protein N-phospho-L-histidine.</text>
        <dbReference type="EC" id="2.7.13.3"/>
    </reaction>
</comment>
<proteinExistence type="predicted"/>
<dbReference type="Pfam" id="PF02518">
    <property type="entry name" value="HATPase_c"/>
    <property type="match status" value="1"/>
</dbReference>
<dbReference type="EC" id="2.7.13.3" evidence="2"/>
<dbReference type="RefSeq" id="WP_188837184.1">
    <property type="nucleotide sequence ID" value="NZ_BMHI01000003.1"/>
</dbReference>
<dbReference type="EMBL" id="BMHI01000003">
    <property type="protein sequence ID" value="GGB32133.1"/>
    <property type="molecule type" value="Genomic_DNA"/>
</dbReference>
<keyword evidence="3" id="KW-0597">Phosphoprotein</keyword>
<dbReference type="PANTHER" id="PTHR24421:SF10">
    <property type="entry name" value="NITRATE_NITRITE SENSOR PROTEIN NARQ"/>
    <property type="match status" value="1"/>
</dbReference>
<keyword evidence="4" id="KW-0808">Transferase</keyword>
<reference evidence="14" key="1">
    <citation type="journal article" date="2014" name="Int. J. Syst. Evol. Microbiol.">
        <title>Complete genome sequence of Corynebacterium casei LMG S-19264T (=DSM 44701T), isolated from a smear-ripened cheese.</title>
        <authorList>
            <consortium name="US DOE Joint Genome Institute (JGI-PGF)"/>
            <person name="Walter F."/>
            <person name="Albersmeier A."/>
            <person name="Kalinowski J."/>
            <person name="Ruckert C."/>
        </authorList>
    </citation>
    <scope>NUCLEOTIDE SEQUENCE</scope>
    <source>
        <strain evidence="14">CGMCC 1.15085</strain>
    </source>
</reference>
<keyword evidence="5" id="KW-0547">Nucleotide-binding</keyword>
<evidence type="ECO:0000256" key="6">
    <source>
        <dbReference type="ARBA" id="ARBA00022777"/>
    </source>
</evidence>
<feature type="transmembrane region" description="Helical" evidence="10">
    <location>
        <begin position="127"/>
        <end position="147"/>
    </location>
</feature>
<evidence type="ECO:0000256" key="10">
    <source>
        <dbReference type="SAM" id="Phobius"/>
    </source>
</evidence>
<keyword evidence="10" id="KW-1133">Transmembrane helix</keyword>
<evidence type="ECO:0000259" key="11">
    <source>
        <dbReference type="Pfam" id="PF02518"/>
    </source>
</evidence>
<keyword evidence="8" id="KW-0902">Two-component regulatory system</keyword>
<feature type="region of interest" description="Disordered" evidence="9">
    <location>
        <begin position="329"/>
        <end position="348"/>
    </location>
</feature>
<dbReference type="GO" id="GO:0005524">
    <property type="term" value="F:ATP binding"/>
    <property type="evidence" value="ECO:0007669"/>
    <property type="project" value="UniProtKB-KW"/>
</dbReference>
<keyword evidence="6 14" id="KW-0418">Kinase</keyword>
<evidence type="ECO:0000256" key="3">
    <source>
        <dbReference type="ARBA" id="ARBA00022553"/>
    </source>
</evidence>
<name>A0A916WT31_9MICO</name>
<evidence type="ECO:0000259" key="13">
    <source>
        <dbReference type="Pfam" id="PF23539"/>
    </source>
</evidence>
<dbReference type="InterPro" id="IPR055558">
    <property type="entry name" value="DUF7134"/>
</dbReference>
<dbReference type="Pfam" id="PF07730">
    <property type="entry name" value="HisKA_3"/>
    <property type="match status" value="1"/>
</dbReference>
<dbReference type="InterPro" id="IPR050482">
    <property type="entry name" value="Sensor_HK_TwoCompSys"/>
</dbReference>
<evidence type="ECO:0000313" key="15">
    <source>
        <dbReference type="Proteomes" id="UP000636793"/>
    </source>
</evidence>
<dbReference type="GO" id="GO:0000155">
    <property type="term" value="F:phosphorelay sensor kinase activity"/>
    <property type="evidence" value="ECO:0007669"/>
    <property type="project" value="InterPro"/>
</dbReference>
<evidence type="ECO:0000256" key="1">
    <source>
        <dbReference type="ARBA" id="ARBA00000085"/>
    </source>
</evidence>
<dbReference type="Proteomes" id="UP000636793">
    <property type="component" value="Unassembled WGS sequence"/>
</dbReference>
<evidence type="ECO:0000256" key="4">
    <source>
        <dbReference type="ARBA" id="ARBA00022679"/>
    </source>
</evidence>
<comment type="caution">
    <text evidence="14">The sequence shown here is derived from an EMBL/GenBank/DDBJ whole genome shotgun (WGS) entry which is preliminary data.</text>
</comment>
<feature type="domain" description="Signal transduction histidine kinase subgroup 3 dimerisation and phosphoacceptor" evidence="12">
    <location>
        <begin position="177"/>
        <end position="245"/>
    </location>
</feature>
<evidence type="ECO:0000256" key="9">
    <source>
        <dbReference type="SAM" id="MobiDB-lite"/>
    </source>
</evidence>
<dbReference type="CDD" id="cd16917">
    <property type="entry name" value="HATPase_UhpB-NarQ-NarX-like"/>
    <property type="match status" value="1"/>
</dbReference>
<feature type="transmembrane region" description="Helical" evidence="10">
    <location>
        <begin position="81"/>
        <end position="98"/>
    </location>
</feature>
<feature type="domain" description="Histidine kinase/HSP90-like ATPase" evidence="11">
    <location>
        <begin position="293"/>
        <end position="380"/>
    </location>
</feature>
<keyword evidence="7" id="KW-0067">ATP-binding</keyword>
<keyword evidence="10" id="KW-0812">Transmembrane</keyword>
<keyword evidence="10" id="KW-0472">Membrane</keyword>
<evidence type="ECO:0000313" key="14">
    <source>
        <dbReference type="EMBL" id="GGB32133.1"/>
    </source>
</evidence>
<evidence type="ECO:0000259" key="12">
    <source>
        <dbReference type="Pfam" id="PF07730"/>
    </source>
</evidence>
<dbReference type="PANTHER" id="PTHR24421">
    <property type="entry name" value="NITRATE/NITRITE SENSOR PROTEIN NARX-RELATED"/>
    <property type="match status" value="1"/>
</dbReference>
<dbReference type="InterPro" id="IPR003594">
    <property type="entry name" value="HATPase_dom"/>
</dbReference>
<evidence type="ECO:0000256" key="7">
    <source>
        <dbReference type="ARBA" id="ARBA00022840"/>
    </source>
</evidence>
<dbReference type="InterPro" id="IPR011712">
    <property type="entry name" value="Sig_transdc_His_kin_sub3_dim/P"/>
</dbReference>
<sequence length="384" mass="39984">MDRPTRPSRFDLALSGLLTVAAVAEVALTPALTPKVPAMVFEVVMAVALAFRRVRPIPVVVTVAVAGTVDTLVGVPLNQGTMVLAAPVIAVYSVCAWASTREALLASAIFLAAFAIQSWAFDAGVGNWLFGFVFVVATLIAGITIQVRTREAERLREAAVRHEAQLEMQARDAAEHERTRIARELHDVISHSVTVMVVQAGAAERVSVAGPPAPEALEAMRTIQHVGRQALGELSGLLGVLRDGDESVGLGPQPGLGALPELFERSAAAGVVVSADVAADLGRSLPVGPQLATFRIIQEALTNVRKHSAAPFARAQVCVADGILRLTVDDDGPPREQGPVAPGGGLGLRGARERAKVYGGTVDAGPTPTGGFRVSATIPVGDGR</sequence>
<dbReference type="Gene3D" id="1.20.5.1930">
    <property type="match status" value="1"/>
</dbReference>
<organism evidence="14 15">
    <name type="scientific">Flexivirga endophytica</name>
    <dbReference type="NCBI Taxonomy" id="1849103"/>
    <lineage>
        <taxon>Bacteria</taxon>
        <taxon>Bacillati</taxon>
        <taxon>Actinomycetota</taxon>
        <taxon>Actinomycetes</taxon>
        <taxon>Micrococcales</taxon>
        <taxon>Dermacoccaceae</taxon>
        <taxon>Flexivirga</taxon>
    </lineage>
</organism>